<dbReference type="RefSeq" id="WP_075609356.1">
    <property type="nucleotide sequence ID" value="NZ_CP052766.1"/>
</dbReference>
<feature type="domain" description="UspA" evidence="5">
    <location>
        <begin position="187"/>
        <end position="297"/>
    </location>
</feature>
<comment type="subcellular location">
    <subcellularLocation>
        <location evidence="1">Cytoplasm</location>
    </subcellularLocation>
</comment>
<evidence type="ECO:0000256" key="2">
    <source>
        <dbReference type="ARBA" id="ARBA00008791"/>
    </source>
</evidence>
<dbReference type="GO" id="GO:0005737">
    <property type="term" value="C:cytoplasm"/>
    <property type="evidence" value="ECO:0007669"/>
    <property type="project" value="UniProtKB-SubCell"/>
</dbReference>
<sequence length="305" mass="34151">MINYNQLLVVIDPERDRQPALSRALEVADKTGAAITAILVVYDFSYDMTTMLSGEEREAMRDAVVKDKAEWLKNILANHTSQPIDVVVEWHNRAHEAITHYVTDNHVDMVIKATKRHDDFASILFTPTDWHLLRRCPCPVLLVKDHAWPAQGNILAALNVGTEDREHAQLNEKLTSIAQDYANLLIANVHLVNSYPGTPLNVSIEVPEFDSATYNNSVRNHHIEEMEAHAKKFKIDFKNCHVIEGMPEKVVPQVAKKIDCELVIIGTVGRVGISAALIGNTAEHVIDELECDVLAVKPDGFSSRR</sequence>
<dbReference type="Gene3D" id="3.40.50.12370">
    <property type="match status" value="1"/>
</dbReference>
<evidence type="ECO:0000259" key="5">
    <source>
        <dbReference type="Pfam" id="PF00582"/>
    </source>
</evidence>
<dbReference type="NCBIfam" id="NF008380">
    <property type="entry name" value="PRK11175.1"/>
    <property type="match status" value="1"/>
</dbReference>
<organism evidence="6 8">
    <name type="scientific">Alteromonas pelagimontana</name>
    <dbReference type="NCBI Taxonomy" id="1858656"/>
    <lineage>
        <taxon>Bacteria</taxon>
        <taxon>Pseudomonadati</taxon>
        <taxon>Pseudomonadota</taxon>
        <taxon>Gammaproteobacteria</taxon>
        <taxon>Alteromonadales</taxon>
        <taxon>Alteromonadaceae</taxon>
        <taxon>Alteromonas/Salinimonas group</taxon>
        <taxon>Alteromonas</taxon>
    </lineage>
</organism>
<reference evidence="8" key="1">
    <citation type="submission" date="2014-12" db="EMBL/GenBank/DDBJ databases">
        <title>Complete genome sequence of a multi-drug resistant Klebsiella pneumoniae.</title>
        <authorList>
            <person name="Hua X."/>
            <person name="Chen Q."/>
            <person name="Li X."/>
            <person name="Feng Y."/>
            <person name="Ruan Z."/>
            <person name="Yu Y."/>
        </authorList>
    </citation>
    <scope>NUCLEOTIDE SEQUENCE [LARGE SCALE GENOMIC DNA]</scope>
    <source>
        <strain evidence="8">5.12</strain>
    </source>
</reference>
<name>A0A6M4MAW6_9ALTE</name>
<evidence type="ECO:0000256" key="4">
    <source>
        <dbReference type="ARBA" id="ARBA00037131"/>
    </source>
</evidence>
<dbReference type="PRINTS" id="PR01438">
    <property type="entry name" value="UNVRSLSTRESS"/>
</dbReference>
<comment type="function">
    <text evidence="4">Required for resistance to DNA-damaging agents.</text>
</comment>
<protein>
    <submittedName>
        <fullName evidence="6">Universal stress protein UspE</fullName>
    </submittedName>
</protein>
<reference evidence="6 8" key="3">
    <citation type="submission" date="2020-04" db="EMBL/GenBank/DDBJ databases">
        <title>Complete genome sequence of Alteromonas pelagimontana 5.12T.</title>
        <authorList>
            <person name="Sinha R.K."/>
            <person name="Krishnan K.P."/>
            <person name="Kurian J.P."/>
        </authorList>
    </citation>
    <scope>NUCLEOTIDE SEQUENCE [LARGE SCALE GENOMIC DNA]</scope>
    <source>
        <strain evidence="6 8">5.12</strain>
    </source>
</reference>
<evidence type="ECO:0000256" key="3">
    <source>
        <dbReference type="ARBA" id="ARBA00022490"/>
    </source>
</evidence>
<evidence type="ECO:0000313" key="7">
    <source>
        <dbReference type="EMBL" id="QJR82664.1"/>
    </source>
</evidence>
<feature type="domain" description="UspA" evidence="5">
    <location>
        <begin position="4"/>
        <end position="144"/>
    </location>
</feature>
<evidence type="ECO:0000256" key="1">
    <source>
        <dbReference type="ARBA" id="ARBA00004496"/>
    </source>
</evidence>
<comment type="similarity">
    <text evidence="2">Belongs to the universal stress protein A family.</text>
</comment>
<dbReference type="PANTHER" id="PTHR47892:SF1">
    <property type="entry name" value="UNIVERSAL STRESS PROTEIN E"/>
    <property type="match status" value="1"/>
</dbReference>
<dbReference type="Proteomes" id="UP000219285">
    <property type="component" value="Chromosome"/>
</dbReference>
<dbReference type="EMBL" id="CP052766">
    <property type="protein sequence ID" value="QJR82664.1"/>
    <property type="molecule type" value="Genomic_DNA"/>
</dbReference>
<dbReference type="EMBL" id="CP052766">
    <property type="protein sequence ID" value="QJR79306.1"/>
    <property type="molecule type" value="Genomic_DNA"/>
</dbReference>
<dbReference type="PANTHER" id="PTHR47892">
    <property type="entry name" value="UNIVERSAL STRESS PROTEIN E"/>
    <property type="match status" value="1"/>
</dbReference>
<dbReference type="AlphaFoldDB" id="A0A6M4MAW6"/>
<evidence type="ECO:0000313" key="8">
    <source>
        <dbReference type="Proteomes" id="UP000219285"/>
    </source>
</evidence>
<dbReference type="OrthoDB" id="239260at2"/>
<gene>
    <name evidence="6" type="primary">uspE</name>
    <name evidence="6" type="ORF">CA267_000075</name>
    <name evidence="7" type="ORF">CA267_018860</name>
</gene>
<evidence type="ECO:0000313" key="6">
    <source>
        <dbReference type="EMBL" id="QJR79306.1"/>
    </source>
</evidence>
<dbReference type="Pfam" id="PF00582">
    <property type="entry name" value="Usp"/>
    <property type="match status" value="2"/>
</dbReference>
<dbReference type="InterPro" id="IPR006016">
    <property type="entry name" value="UspA"/>
</dbReference>
<dbReference type="SUPFAM" id="SSF52402">
    <property type="entry name" value="Adenine nucleotide alpha hydrolases-like"/>
    <property type="match status" value="2"/>
</dbReference>
<keyword evidence="3" id="KW-0963">Cytoplasm</keyword>
<dbReference type="KEGG" id="apel:CA267_000075"/>
<dbReference type="InterPro" id="IPR006015">
    <property type="entry name" value="Universal_stress_UspA"/>
</dbReference>
<proteinExistence type="inferred from homology"/>
<keyword evidence="8" id="KW-1185">Reference proteome</keyword>
<accession>A0A6M4MAW6</accession>
<reference evidence="6" key="2">
    <citation type="submission" date="2014-12" db="EMBL/GenBank/DDBJ databases">
        <authorList>
            <person name="Hua X."/>
            <person name="Chen Q."/>
            <person name="Li X."/>
            <person name="Feng Y."/>
            <person name="Ruan Z."/>
            <person name="Yu Y."/>
        </authorList>
    </citation>
    <scope>NUCLEOTIDE SEQUENCE</scope>
    <source>
        <strain evidence="6">5.12</strain>
    </source>
</reference>
<dbReference type="KEGG" id="apel:CA267_018860"/>